<evidence type="ECO:0000313" key="2">
    <source>
        <dbReference type="EMBL" id="KAG2565975.1"/>
    </source>
</evidence>
<accession>A0A8T0PXY0</accession>
<organism evidence="2 3">
    <name type="scientific">Panicum virgatum</name>
    <name type="common">Blackwell switchgrass</name>
    <dbReference type="NCBI Taxonomy" id="38727"/>
    <lineage>
        <taxon>Eukaryota</taxon>
        <taxon>Viridiplantae</taxon>
        <taxon>Streptophyta</taxon>
        <taxon>Embryophyta</taxon>
        <taxon>Tracheophyta</taxon>
        <taxon>Spermatophyta</taxon>
        <taxon>Magnoliopsida</taxon>
        <taxon>Liliopsida</taxon>
        <taxon>Poales</taxon>
        <taxon>Poaceae</taxon>
        <taxon>PACMAD clade</taxon>
        <taxon>Panicoideae</taxon>
        <taxon>Panicodae</taxon>
        <taxon>Paniceae</taxon>
        <taxon>Panicinae</taxon>
        <taxon>Panicum</taxon>
        <taxon>Panicum sect. Hiantes</taxon>
    </lineage>
</organism>
<evidence type="ECO:0000313" key="3">
    <source>
        <dbReference type="Proteomes" id="UP000823388"/>
    </source>
</evidence>
<evidence type="ECO:0000256" key="1">
    <source>
        <dbReference type="SAM" id="MobiDB-lite"/>
    </source>
</evidence>
<gene>
    <name evidence="2" type="ORF">PVAP13_7NG155300</name>
</gene>
<proteinExistence type="predicted"/>
<sequence length="108" mass="11392">MSRDATGEACMMHATALHVPGPLEKDFFYLKNIGKHCSLAACRLIRLVVIAVRGSESGVPRSTSDLVMSPKPPASGREHAVMHMPASSTDRTGMLPATSAFVRGSVAG</sequence>
<comment type="caution">
    <text evidence="2">The sequence shown here is derived from an EMBL/GenBank/DDBJ whole genome shotgun (WGS) entry which is preliminary data.</text>
</comment>
<dbReference type="AlphaFoldDB" id="A0A8T0PXY0"/>
<keyword evidence="3" id="KW-1185">Reference proteome</keyword>
<dbReference type="Proteomes" id="UP000823388">
    <property type="component" value="Chromosome 7N"/>
</dbReference>
<reference evidence="2" key="1">
    <citation type="submission" date="2020-05" db="EMBL/GenBank/DDBJ databases">
        <title>WGS assembly of Panicum virgatum.</title>
        <authorList>
            <person name="Lovell J.T."/>
            <person name="Jenkins J."/>
            <person name="Shu S."/>
            <person name="Juenger T.E."/>
            <person name="Schmutz J."/>
        </authorList>
    </citation>
    <scope>NUCLEOTIDE SEQUENCE</scope>
    <source>
        <strain evidence="2">AP13</strain>
    </source>
</reference>
<dbReference type="EMBL" id="CM029050">
    <property type="protein sequence ID" value="KAG2565975.1"/>
    <property type="molecule type" value="Genomic_DNA"/>
</dbReference>
<protein>
    <submittedName>
        <fullName evidence="2">Uncharacterized protein</fullName>
    </submittedName>
</protein>
<feature type="region of interest" description="Disordered" evidence="1">
    <location>
        <begin position="56"/>
        <end position="94"/>
    </location>
</feature>
<name>A0A8T0PXY0_PANVG</name>